<evidence type="ECO:0000259" key="9">
    <source>
        <dbReference type="PROSITE" id="PS50893"/>
    </source>
</evidence>
<dbReference type="InterPro" id="IPR017871">
    <property type="entry name" value="ABC_transporter-like_CS"/>
</dbReference>
<evidence type="ECO:0000256" key="7">
    <source>
        <dbReference type="ARBA" id="ARBA00022967"/>
    </source>
</evidence>
<keyword evidence="8" id="KW-0472">Membrane</keyword>
<dbReference type="SUPFAM" id="SSF52540">
    <property type="entry name" value="P-loop containing nucleoside triphosphate hydrolases"/>
    <property type="match status" value="2"/>
</dbReference>
<dbReference type="PROSITE" id="PS00211">
    <property type="entry name" value="ABC_TRANSPORTER_1"/>
    <property type="match status" value="1"/>
</dbReference>
<dbReference type="InterPro" id="IPR003593">
    <property type="entry name" value="AAA+_ATPase"/>
</dbReference>
<dbReference type="InterPro" id="IPR050107">
    <property type="entry name" value="ABC_carbohydrate_import_ATPase"/>
</dbReference>
<keyword evidence="6 10" id="KW-0067">ATP-binding</keyword>
<evidence type="ECO:0000256" key="6">
    <source>
        <dbReference type="ARBA" id="ARBA00022840"/>
    </source>
</evidence>
<feature type="domain" description="ABC transporter" evidence="9">
    <location>
        <begin position="265"/>
        <end position="509"/>
    </location>
</feature>
<keyword evidence="2" id="KW-1003">Cell membrane</keyword>
<reference evidence="10 11" key="1">
    <citation type="submission" date="2024-05" db="EMBL/GenBank/DDBJ databases">
        <authorList>
            <person name="Yi C."/>
        </authorList>
    </citation>
    <scope>NUCLEOTIDE SEQUENCE [LARGE SCALE GENOMIC DNA]</scope>
    <source>
        <strain evidence="10 11">XS13</strain>
    </source>
</reference>
<evidence type="ECO:0000256" key="2">
    <source>
        <dbReference type="ARBA" id="ARBA00022475"/>
    </source>
</evidence>
<name>A0ABV0IG25_9MICC</name>
<dbReference type="InterPro" id="IPR027417">
    <property type="entry name" value="P-loop_NTPase"/>
</dbReference>
<protein>
    <submittedName>
        <fullName evidence="10">Sugar ABC transporter ATP-binding protein</fullName>
    </submittedName>
</protein>
<evidence type="ECO:0000256" key="3">
    <source>
        <dbReference type="ARBA" id="ARBA00022597"/>
    </source>
</evidence>
<dbReference type="EMBL" id="JBDXMX010000002">
    <property type="protein sequence ID" value="MEO9247116.1"/>
    <property type="molecule type" value="Genomic_DNA"/>
</dbReference>
<evidence type="ECO:0000256" key="1">
    <source>
        <dbReference type="ARBA" id="ARBA00022448"/>
    </source>
</evidence>
<dbReference type="Gene3D" id="3.40.50.300">
    <property type="entry name" value="P-loop containing nucleotide triphosphate hydrolases"/>
    <property type="match status" value="2"/>
</dbReference>
<keyword evidence="3" id="KW-0762">Sugar transport</keyword>
<proteinExistence type="predicted"/>
<dbReference type="InterPro" id="IPR003439">
    <property type="entry name" value="ABC_transporter-like_ATP-bd"/>
</dbReference>
<dbReference type="CDD" id="cd03216">
    <property type="entry name" value="ABC_Carb_Monos_I"/>
    <property type="match status" value="1"/>
</dbReference>
<dbReference type="PROSITE" id="PS50893">
    <property type="entry name" value="ABC_TRANSPORTER_2"/>
    <property type="match status" value="2"/>
</dbReference>
<organism evidence="10 11">
    <name type="scientific">Citricoccus nitrophenolicus</name>
    <dbReference type="NCBI Taxonomy" id="863575"/>
    <lineage>
        <taxon>Bacteria</taxon>
        <taxon>Bacillati</taxon>
        <taxon>Actinomycetota</taxon>
        <taxon>Actinomycetes</taxon>
        <taxon>Micrococcales</taxon>
        <taxon>Micrococcaceae</taxon>
        <taxon>Citricoccus</taxon>
    </lineage>
</organism>
<dbReference type="RefSeq" id="WP_309814684.1">
    <property type="nucleotide sequence ID" value="NZ_JBDXMX010000002.1"/>
</dbReference>
<dbReference type="GO" id="GO:0005524">
    <property type="term" value="F:ATP binding"/>
    <property type="evidence" value="ECO:0007669"/>
    <property type="project" value="UniProtKB-KW"/>
</dbReference>
<evidence type="ECO:0000256" key="8">
    <source>
        <dbReference type="ARBA" id="ARBA00023136"/>
    </source>
</evidence>
<comment type="caution">
    <text evidence="10">The sequence shown here is derived from an EMBL/GenBank/DDBJ whole genome shotgun (WGS) entry which is preliminary data.</text>
</comment>
<dbReference type="CDD" id="cd03215">
    <property type="entry name" value="ABC_Carb_Monos_II"/>
    <property type="match status" value="1"/>
</dbReference>
<dbReference type="Proteomes" id="UP001484097">
    <property type="component" value="Unassembled WGS sequence"/>
</dbReference>
<feature type="domain" description="ABC transporter" evidence="9">
    <location>
        <begin position="18"/>
        <end position="255"/>
    </location>
</feature>
<keyword evidence="11" id="KW-1185">Reference proteome</keyword>
<sequence length="510" mass="54422">MSTATAEPRAAQTERLALRATGISKHFDGVAALTEARLEVRPGEIHALLGENGAGKSTLIKVLTGVHQPDAGSIESAGEEVQFSGVRDAHHAGVVALYQETSIIPTVSVAENILLGERTPSSSGLVRWSELRREARRQLDRLNQGHIPLRRLAGRLSPVQQTMVSVARALASDARVLILDEPTAALTDTEIKDLFSVLRGLRADGVGIVYVSHRLEEVFELCDRVTIMRNGQTIVTQDVAEMTIDEVISTMVGRPAEDLFPERGTATERVVLTVEGLCGNKVQGLSLSAHAGEVLGIGGLAGSGRSELMRLLAGDQKRTSGTISVDGRAVPGTGGVGRALDRGIALVPEERRSQGVSVGASIQDNIAEANLEKVSSAGWVSSRRVTELARRGMENLRVKARSPRQAVGLLSGGNQQKVVLAKMLARNPQVLLLDEPTRGIDVGTKAEIYRLIRQLAAQGTTIIAVSSELPELIGLSDRILIMHEGRVSGEVPAEGADEETLLSYCYGRNA</sequence>
<keyword evidence="7" id="KW-1278">Translocase</keyword>
<dbReference type="PANTHER" id="PTHR43790">
    <property type="entry name" value="CARBOHYDRATE TRANSPORT ATP-BINDING PROTEIN MG119-RELATED"/>
    <property type="match status" value="1"/>
</dbReference>
<dbReference type="SMART" id="SM00382">
    <property type="entry name" value="AAA"/>
    <property type="match status" value="2"/>
</dbReference>
<evidence type="ECO:0000313" key="11">
    <source>
        <dbReference type="Proteomes" id="UP001484097"/>
    </source>
</evidence>
<evidence type="ECO:0000256" key="4">
    <source>
        <dbReference type="ARBA" id="ARBA00022737"/>
    </source>
</evidence>
<keyword evidence="4" id="KW-0677">Repeat</keyword>
<keyword evidence="1" id="KW-0813">Transport</keyword>
<dbReference type="Pfam" id="PF00005">
    <property type="entry name" value="ABC_tran"/>
    <property type="match status" value="2"/>
</dbReference>
<gene>
    <name evidence="10" type="ORF">ABDK96_05440</name>
</gene>
<keyword evidence="5" id="KW-0547">Nucleotide-binding</keyword>
<evidence type="ECO:0000256" key="5">
    <source>
        <dbReference type="ARBA" id="ARBA00022741"/>
    </source>
</evidence>
<dbReference type="PANTHER" id="PTHR43790:SF3">
    <property type="entry name" value="D-ALLOSE IMPORT ATP-BINDING PROTEIN ALSA-RELATED"/>
    <property type="match status" value="1"/>
</dbReference>
<evidence type="ECO:0000313" key="10">
    <source>
        <dbReference type="EMBL" id="MEO9247116.1"/>
    </source>
</evidence>
<accession>A0ABV0IG25</accession>